<evidence type="ECO:0000259" key="6">
    <source>
        <dbReference type="Pfam" id="PF04932"/>
    </source>
</evidence>
<evidence type="ECO:0000256" key="3">
    <source>
        <dbReference type="ARBA" id="ARBA00022989"/>
    </source>
</evidence>
<evidence type="ECO:0000256" key="1">
    <source>
        <dbReference type="ARBA" id="ARBA00004141"/>
    </source>
</evidence>
<dbReference type="STRING" id="1121416.SAMN02745220_04020"/>
<feature type="domain" description="O-antigen ligase-related" evidence="6">
    <location>
        <begin position="193"/>
        <end position="348"/>
    </location>
</feature>
<comment type="subcellular location">
    <subcellularLocation>
        <location evidence="1">Membrane</location>
        <topology evidence="1">Multi-pass membrane protein</topology>
    </subcellularLocation>
</comment>
<name>A0A1M7YG15_9BACT</name>
<evidence type="ECO:0000313" key="8">
    <source>
        <dbReference type="Proteomes" id="UP000184603"/>
    </source>
</evidence>
<evidence type="ECO:0000313" key="7">
    <source>
        <dbReference type="EMBL" id="SHO51458.1"/>
    </source>
</evidence>
<reference evidence="7 8" key="1">
    <citation type="submission" date="2016-12" db="EMBL/GenBank/DDBJ databases">
        <authorList>
            <person name="Song W.-J."/>
            <person name="Kurnit D.M."/>
        </authorList>
    </citation>
    <scope>NUCLEOTIDE SEQUENCE [LARGE SCALE GENOMIC DNA]</scope>
    <source>
        <strain evidence="7 8">DSM 18488</strain>
    </source>
</reference>
<proteinExistence type="predicted"/>
<sequence length="439" mass="49796">MPKTIMGVQGLNPWNILLFIILISWLSQRKQENLSLDIPRNIKYLLKLYLLITLVSSFRMLGDITNFNQNLISIGRESVSLGSLVSEHFINSFKWVLPGLLLFDGCRDRKRLYMGILSISLVYFLLALQVIKYMPIETISGGGDLSRRGLKILTNEIGFHRVNLSMMFAGASWAIFSCRQFIGRRYNIFVLTACLLIIFAQALTGGRMGYLTWAVIGCVLLWYRWRRYLLLAPIVAASILIFVPGTLDRINQGFGNDAKARDYSIYEEAYTLNNGSDLYTITSGRNIAWPLVIDKIKEAPIFGYGKEAMIRTGLTGFLLHTYSETFPHPHNAYLQLLLDTGFVGALFILPFYLVVLKYSVSLFRDNRQLEFIASGGFCLALTLALLVASLGSQTFYPREGAVGMWCAIGLMLRIYVQRLQLPPHNNITVENSYDDLLWR</sequence>
<dbReference type="Pfam" id="PF04932">
    <property type="entry name" value="Wzy_C"/>
    <property type="match status" value="1"/>
</dbReference>
<dbReference type="GO" id="GO:0016020">
    <property type="term" value="C:membrane"/>
    <property type="evidence" value="ECO:0007669"/>
    <property type="project" value="UniProtKB-SubCell"/>
</dbReference>
<keyword evidence="3 5" id="KW-1133">Transmembrane helix</keyword>
<dbReference type="Proteomes" id="UP000184603">
    <property type="component" value="Unassembled WGS sequence"/>
</dbReference>
<keyword evidence="8" id="KW-1185">Reference proteome</keyword>
<protein>
    <submittedName>
        <fullName evidence="7">O-antigen ligase like membrane protein</fullName>
    </submittedName>
</protein>
<dbReference type="GO" id="GO:0016874">
    <property type="term" value="F:ligase activity"/>
    <property type="evidence" value="ECO:0007669"/>
    <property type="project" value="UniProtKB-KW"/>
</dbReference>
<feature type="transmembrane region" description="Helical" evidence="5">
    <location>
        <begin position="332"/>
        <end position="356"/>
    </location>
</feature>
<dbReference type="InterPro" id="IPR051533">
    <property type="entry name" value="WaaL-like"/>
</dbReference>
<feature type="transmembrane region" description="Helical" evidence="5">
    <location>
        <begin position="400"/>
        <end position="416"/>
    </location>
</feature>
<accession>A0A1M7YG15</accession>
<feature type="transmembrane region" description="Helical" evidence="5">
    <location>
        <begin position="368"/>
        <end position="388"/>
    </location>
</feature>
<dbReference type="EMBL" id="FRFE01000025">
    <property type="protein sequence ID" value="SHO51458.1"/>
    <property type="molecule type" value="Genomic_DNA"/>
</dbReference>
<dbReference type="InterPro" id="IPR007016">
    <property type="entry name" value="O-antigen_ligase-rel_domated"/>
</dbReference>
<dbReference type="PANTHER" id="PTHR37422">
    <property type="entry name" value="TEICHURONIC ACID BIOSYNTHESIS PROTEIN TUAE"/>
    <property type="match status" value="1"/>
</dbReference>
<evidence type="ECO:0000256" key="4">
    <source>
        <dbReference type="ARBA" id="ARBA00023136"/>
    </source>
</evidence>
<feature type="transmembrane region" description="Helical" evidence="5">
    <location>
        <begin position="230"/>
        <end position="247"/>
    </location>
</feature>
<evidence type="ECO:0000256" key="5">
    <source>
        <dbReference type="SAM" id="Phobius"/>
    </source>
</evidence>
<keyword evidence="7" id="KW-0436">Ligase</keyword>
<feature type="transmembrane region" description="Helical" evidence="5">
    <location>
        <begin position="188"/>
        <end position="204"/>
    </location>
</feature>
<keyword evidence="4 5" id="KW-0472">Membrane</keyword>
<feature type="transmembrane region" description="Helical" evidence="5">
    <location>
        <begin position="6"/>
        <end position="23"/>
    </location>
</feature>
<feature type="transmembrane region" description="Helical" evidence="5">
    <location>
        <begin position="210"/>
        <end position="225"/>
    </location>
</feature>
<organism evidence="7 8">
    <name type="scientific">Desulfopila aestuarii DSM 18488</name>
    <dbReference type="NCBI Taxonomy" id="1121416"/>
    <lineage>
        <taxon>Bacteria</taxon>
        <taxon>Pseudomonadati</taxon>
        <taxon>Thermodesulfobacteriota</taxon>
        <taxon>Desulfobulbia</taxon>
        <taxon>Desulfobulbales</taxon>
        <taxon>Desulfocapsaceae</taxon>
        <taxon>Desulfopila</taxon>
    </lineage>
</organism>
<keyword evidence="2 5" id="KW-0812">Transmembrane</keyword>
<feature type="transmembrane region" description="Helical" evidence="5">
    <location>
        <begin position="112"/>
        <end position="131"/>
    </location>
</feature>
<dbReference type="PANTHER" id="PTHR37422:SF13">
    <property type="entry name" value="LIPOPOLYSACCHARIDE BIOSYNTHESIS PROTEIN PA4999-RELATED"/>
    <property type="match status" value="1"/>
</dbReference>
<dbReference type="AlphaFoldDB" id="A0A1M7YG15"/>
<evidence type="ECO:0000256" key="2">
    <source>
        <dbReference type="ARBA" id="ARBA00022692"/>
    </source>
</evidence>
<gene>
    <name evidence="7" type="ORF">SAMN02745220_04020</name>
</gene>
<feature type="transmembrane region" description="Helical" evidence="5">
    <location>
        <begin position="157"/>
        <end position="176"/>
    </location>
</feature>